<evidence type="ECO:0000256" key="1">
    <source>
        <dbReference type="ARBA" id="ARBA00004651"/>
    </source>
</evidence>
<keyword evidence="6 9" id="KW-1133">Transmembrane helix</keyword>
<dbReference type="Pfam" id="PF00083">
    <property type="entry name" value="Sugar_tr"/>
    <property type="match status" value="1"/>
</dbReference>
<sequence>MSSAAPAQSTAGSSHRVVSVAAVAALGGFLFGFDSSVINAAVPGIVAQYGTSPTQTGFVVSIALIGCAVGAWYAGRVANRLGRPRTMQVAAVVFIVSAIGSAFPGGVTGLMLWRFVGGLAIGAASVIAPAYIAEIAPPALRGRLGSLQQLAIVTGIFVALLSGWAIATAAGGASQDWLLGFEAWRWMFLVEVVPAVVYLLAARTIPESPRYLVATGRSDEARAVMASMGQEITDDDLATMQRQLEGESAQKLSDLKGPKFGLLPVVWVAIILSSLQQLVGINVIFYYSSMLWQAVGFAEDDSLKISVISGGINIVATLIAIACIDRFGRRPLLLLGSAGMSVSLVLLAYLFGTAPVIEVAATSTCADPCMQPTLTGASATLALIAANGFVIFFGFSWGPVVWVLLGEMFPNRIRAVALSVAAAAQWMANFLVSTTFPPLAATGLGLAYGIYAFFAVVSLLFVWRVVHETKGRSLESMDAEYSSA</sequence>
<protein>
    <submittedName>
        <fullName evidence="11">Sugar porter family MFS transporter</fullName>
    </submittedName>
</protein>
<evidence type="ECO:0000256" key="3">
    <source>
        <dbReference type="ARBA" id="ARBA00022448"/>
    </source>
</evidence>
<organism evidence="11 12">
    <name type="scientific">Longivirga aurantiaca</name>
    <dbReference type="NCBI Taxonomy" id="1837743"/>
    <lineage>
        <taxon>Bacteria</taxon>
        <taxon>Bacillati</taxon>
        <taxon>Actinomycetota</taxon>
        <taxon>Actinomycetes</taxon>
        <taxon>Sporichthyales</taxon>
        <taxon>Sporichthyaceae</taxon>
        <taxon>Longivirga</taxon>
    </lineage>
</organism>
<feature type="transmembrane region" description="Helical" evidence="9">
    <location>
        <begin position="56"/>
        <end position="75"/>
    </location>
</feature>
<dbReference type="PROSITE" id="PS50850">
    <property type="entry name" value="MFS"/>
    <property type="match status" value="1"/>
</dbReference>
<dbReference type="InterPro" id="IPR005829">
    <property type="entry name" value="Sugar_transporter_CS"/>
</dbReference>
<dbReference type="PROSITE" id="PS00216">
    <property type="entry name" value="SUGAR_TRANSPORT_1"/>
    <property type="match status" value="1"/>
</dbReference>
<accession>A0ABW1T2N4</accession>
<proteinExistence type="inferred from homology"/>
<feature type="transmembrane region" description="Helical" evidence="9">
    <location>
        <begin position="331"/>
        <end position="351"/>
    </location>
</feature>
<feature type="transmembrane region" description="Helical" evidence="9">
    <location>
        <begin position="152"/>
        <end position="171"/>
    </location>
</feature>
<dbReference type="InterPro" id="IPR020846">
    <property type="entry name" value="MFS_dom"/>
</dbReference>
<feature type="transmembrane region" description="Helical" evidence="9">
    <location>
        <begin position="260"/>
        <end position="285"/>
    </location>
</feature>
<feature type="domain" description="Major facilitator superfamily (MFS) profile" evidence="10">
    <location>
        <begin position="20"/>
        <end position="470"/>
    </location>
</feature>
<dbReference type="InterPro" id="IPR003663">
    <property type="entry name" value="Sugar/inositol_transpt"/>
</dbReference>
<dbReference type="Gene3D" id="1.20.1250.20">
    <property type="entry name" value="MFS general substrate transporter like domains"/>
    <property type="match status" value="2"/>
</dbReference>
<evidence type="ECO:0000256" key="8">
    <source>
        <dbReference type="RuleBase" id="RU003346"/>
    </source>
</evidence>
<dbReference type="EMBL" id="JBHSTI010000008">
    <property type="protein sequence ID" value="MFC6238991.1"/>
    <property type="molecule type" value="Genomic_DNA"/>
</dbReference>
<dbReference type="PANTHER" id="PTHR48022">
    <property type="entry name" value="PLASTIDIC GLUCOSE TRANSPORTER 4"/>
    <property type="match status" value="1"/>
</dbReference>
<feature type="transmembrane region" description="Helical" evidence="9">
    <location>
        <begin position="416"/>
        <end position="436"/>
    </location>
</feature>
<comment type="caution">
    <text evidence="11">The sequence shown here is derived from an EMBL/GenBank/DDBJ whole genome shotgun (WGS) entry which is preliminary data.</text>
</comment>
<dbReference type="NCBIfam" id="TIGR00879">
    <property type="entry name" value="SP"/>
    <property type="match status" value="1"/>
</dbReference>
<evidence type="ECO:0000256" key="9">
    <source>
        <dbReference type="SAM" id="Phobius"/>
    </source>
</evidence>
<feature type="transmembrane region" description="Helical" evidence="9">
    <location>
        <begin position="111"/>
        <end position="132"/>
    </location>
</feature>
<dbReference type="InterPro" id="IPR036259">
    <property type="entry name" value="MFS_trans_sf"/>
</dbReference>
<dbReference type="PRINTS" id="PR00171">
    <property type="entry name" value="SUGRTRNSPORT"/>
</dbReference>
<dbReference type="SUPFAM" id="SSF103473">
    <property type="entry name" value="MFS general substrate transporter"/>
    <property type="match status" value="1"/>
</dbReference>
<comment type="similarity">
    <text evidence="2 8">Belongs to the major facilitator superfamily. Sugar transporter (TC 2.A.1.1) family.</text>
</comment>
<keyword evidence="4" id="KW-1003">Cell membrane</keyword>
<feature type="transmembrane region" description="Helical" evidence="9">
    <location>
        <begin position="305"/>
        <end position="324"/>
    </location>
</feature>
<gene>
    <name evidence="11" type="ORF">ACFQGU_13980</name>
</gene>
<keyword evidence="12" id="KW-1185">Reference proteome</keyword>
<dbReference type="CDD" id="cd17359">
    <property type="entry name" value="MFS_XylE_like"/>
    <property type="match status" value="1"/>
</dbReference>
<dbReference type="RefSeq" id="WP_386767671.1">
    <property type="nucleotide sequence ID" value="NZ_JBHSTI010000008.1"/>
</dbReference>
<evidence type="ECO:0000259" key="10">
    <source>
        <dbReference type="PROSITE" id="PS50850"/>
    </source>
</evidence>
<keyword evidence="7 9" id="KW-0472">Membrane</keyword>
<comment type="subcellular location">
    <subcellularLocation>
        <location evidence="1">Cell membrane</location>
        <topology evidence="1">Multi-pass membrane protein</topology>
    </subcellularLocation>
</comment>
<evidence type="ECO:0000256" key="5">
    <source>
        <dbReference type="ARBA" id="ARBA00022692"/>
    </source>
</evidence>
<feature type="transmembrane region" description="Helical" evidence="9">
    <location>
        <begin position="87"/>
        <end position="105"/>
    </location>
</feature>
<dbReference type="PANTHER" id="PTHR48022:SF2">
    <property type="entry name" value="PLASTIDIC GLUCOSE TRANSPORTER 4"/>
    <property type="match status" value="1"/>
</dbReference>
<feature type="transmembrane region" description="Helical" evidence="9">
    <location>
        <begin position="183"/>
        <end position="201"/>
    </location>
</feature>
<name>A0ABW1T2N4_9ACTN</name>
<keyword evidence="5 9" id="KW-0812">Transmembrane</keyword>
<evidence type="ECO:0000313" key="11">
    <source>
        <dbReference type="EMBL" id="MFC6238991.1"/>
    </source>
</evidence>
<dbReference type="InterPro" id="IPR050360">
    <property type="entry name" value="MFS_Sugar_Transporters"/>
</dbReference>
<reference evidence="12" key="1">
    <citation type="journal article" date="2019" name="Int. J. Syst. Evol. Microbiol.">
        <title>The Global Catalogue of Microorganisms (GCM) 10K type strain sequencing project: providing services to taxonomists for standard genome sequencing and annotation.</title>
        <authorList>
            <consortium name="The Broad Institute Genomics Platform"/>
            <consortium name="The Broad Institute Genome Sequencing Center for Infectious Disease"/>
            <person name="Wu L."/>
            <person name="Ma J."/>
        </authorList>
    </citation>
    <scope>NUCLEOTIDE SEQUENCE [LARGE SCALE GENOMIC DNA]</scope>
    <source>
        <strain evidence="12">CGMCC 4.7317</strain>
    </source>
</reference>
<evidence type="ECO:0000313" key="12">
    <source>
        <dbReference type="Proteomes" id="UP001596138"/>
    </source>
</evidence>
<evidence type="ECO:0000256" key="7">
    <source>
        <dbReference type="ARBA" id="ARBA00023136"/>
    </source>
</evidence>
<dbReference type="Proteomes" id="UP001596138">
    <property type="component" value="Unassembled WGS sequence"/>
</dbReference>
<feature type="transmembrane region" description="Helical" evidence="9">
    <location>
        <begin position="448"/>
        <end position="466"/>
    </location>
</feature>
<dbReference type="PROSITE" id="PS00217">
    <property type="entry name" value="SUGAR_TRANSPORT_2"/>
    <property type="match status" value="1"/>
</dbReference>
<dbReference type="InterPro" id="IPR005828">
    <property type="entry name" value="MFS_sugar_transport-like"/>
</dbReference>
<evidence type="ECO:0000256" key="2">
    <source>
        <dbReference type="ARBA" id="ARBA00010992"/>
    </source>
</evidence>
<dbReference type="InterPro" id="IPR047984">
    <property type="entry name" value="XylE-like"/>
</dbReference>
<feature type="transmembrane region" description="Helical" evidence="9">
    <location>
        <begin position="380"/>
        <end position="404"/>
    </location>
</feature>
<evidence type="ECO:0000256" key="4">
    <source>
        <dbReference type="ARBA" id="ARBA00022475"/>
    </source>
</evidence>
<keyword evidence="3 8" id="KW-0813">Transport</keyword>
<evidence type="ECO:0000256" key="6">
    <source>
        <dbReference type="ARBA" id="ARBA00022989"/>
    </source>
</evidence>